<feature type="binding site" evidence="6">
    <location>
        <position position="104"/>
    </location>
    <ligand>
        <name>FMN</name>
        <dbReference type="ChEBI" id="CHEBI:58210"/>
    </ligand>
</feature>
<feature type="binding site" evidence="6">
    <location>
        <begin position="60"/>
        <end position="65"/>
    </location>
    <ligand>
        <name>FMN</name>
        <dbReference type="ChEBI" id="CHEBI:58210"/>
    </ligand>
</feature>
<gene>
    <name evidence="6 9" type="primary">pdxH</name>
    <name evidence="9" type="ORF">SCD90_08140</name>
</gene>
<feature type="binding site" evidence="6">
    <location>
        <position position="130"/>
    </location>
    <ligand>
        <name>substrate</name>
    </ligand>
</feature>
<evidence type="ECO:0000256" key="6">
    <source>
        <dbReference type="HAMAP-Rule" id="MF_01629"/>
    </source>
</evidence>
<comment type="function">
    <text evidence="6">Catalyzes the oxidation of either pyridoxine 5'-phosphate (PNP) or pyridoxamine 5'-phosphate (PMP) into pyridoxal 5'-phosphate (PLP).</text>
</comment>
<feature type="domain" description="Pyridoxamine 5'-phosphate oxidase N-terminal" evidence="7">
    <location>
        <begin position="32"/>
        <end position="159"/>
    </location>
</feature>
<keyword evidence="5 6" id="KW-0664">Pyridoxine biosynthesis</keyword>
<dbReference type="InterPro" id="IPR019576">
    <property type="entry name" value="Pyridoxamine_oxidase_dimer_C"/>
</dbReference>
<feature type="domain" description="Pyridoxine 5'-phosphate oxidase dimerisation C-terminal" evidence="8">
    <location>
        <begin position="171"/>
        <end position="213"/>
    </location>
</feature>
<feature type="binding site" evidence="6">
    <location>
        <position position="194"/>
    </location>
    <ligand>
        <name>FMN</name>
        <dbReference type="ChEBI" id="CHEBI:58210"/>
    </ligand>
</feature>
<dbReference type="PROSITE" id="PS01064">
    <property type="entry name" value="PYRIDOX_OXIDASE"/>
    <property type="match status" value="1"/>
</dbReference>
<feature type="binding site" evidence="6">
    <location>
        <position position="126"/>
    </location>
    <ligand>
        <name>substrate</name>
    </ligand>
</feature>
<dbReference type="NCBIfam" id="TIGR00558">
    <property type="entry name" value="pdxH"/>
    <property type="match status" value="1"/>
</dbReference>
<evidence type="ECO:0000313" key="9">
    <source>
        <dbReference type="EMBL" id="MDX6806031.1"/>
    </source>
</evidence>
<dbReference type="SUPFAM" id="SSF50475">
    <property type="entry name" value="FMN-binding split barrel"/>
    <property type="match status" value="1"/>
</dbReference>
<dbReference type="InterPro" id="IPR000659">
    <property type="entry name" value="Pyridox_Oxase"/>
</dbReference>
<keyword evidence="10" id="KW-1185">Reference proteome</keyword>
<evidence type="ECO:0000259" key="8">
    <source>
        <dbReference type="Pfam" id="PF10590"/>
    </source>
</evidence>
<dbReference type="GO" id="GO:0004733">
    <property type="term" value="F:pyridoxamine phosphate oxidase activity"/>
    <property type="evidence" value="ECO:0007669"/>
    <property type="project" value="UniProtKB-EC"/>
</dbReference>
<comment type="pathway">
    <text evidence="6">Cofactor metabolism; pyridoxal 5'-phosphate salvage; pyridoxal 5'-phosphate from pyridoxine 5'-phosphate: step 1/1.</text>
</comment>
<comment type="pathway">
    <text evidence="6">Cofactor metabolism; pyridoxal 5'-phosphate salvage; pyridoxal 5'-phosphate from pyridoxamine 5'-phosphate: step 1/1.</text>
</comment>
<evidence type="ECO:0000256" key="3">
    <source>
        <dbReference type="ARBA" id="ARBA00022643"/>
    </source>
</evidence>
<accession>A0ABU4RMH5</accession>
<comment type="cofactor">
    <cofactor evidence="6">
        <name>FMN</name>
        <dbReference type="ChEBI" id="CHEBI:58210"/>
    </cofactor>
    <text evidence="6">Binds 1 FMN per subunit.</text>
</comment>
<dbReference type="InterPro" id="IPR011576">
    <property type="entry name" value="Pyridox_Oxase_N"/>
</dbReference>
<dbReference type="HAMAP" id="MF_01629">
    <property type="entry name" value="PdxH"/>
    <property type="match status" value="1"/>
</dbReference>
<evidence type="ECO:0000256" key="5">
    <source>
        <dbReference type="ARBA" id="ARBA00023096"/>
    </source>
</evidence>
<dbReference type="InterPro" id="IPR012349">
    <property type="entry name" value="Split_barrel_FMN-bd"/>
</dbReference>
<comment type="caution">
    <text evidence="6">Lacks conserved residue(s) required for the propagation of feature annotation.</text>
</comment>
<protein>
    <recommendedName>
        <fullName evidence="6">Pyridoxine/pyridoxamine 5'-phosphate oxidase</fullName>
        <ecNumber evidence="6">1.4.3.5</ecNumber>
    </recommendedName>
    <alternativeName>
        <fullName evidence="6">PNP/PMP oxidase</fullName>
        <shortName evidence="6">PNPOx</shortName>
    </alternativeName>
    <alternativeName>
        <fullName evidence="6">Pyridoxal 5'-phosphate synthase</fullName>
    </alternativeName>
</protein>
<evidence type="ECO:0000256" key="1">
    <source>
        <dbReference type="ARBA" id="ARBA00007301"/>
    </source>
</evidence>
<evidence type="ECO:0000256" key="4">
    <source>
        <dbReference type="ARBA" id="ARBA00023002"/>
    </source>
</evidence>
<keyword evidence="4 6" id="KW-0560">Oxidoreductase</keyword>
<feature type="binding site" evidence="6">
    <location>
        <position position="122"/>
    </location>
    <ligand>
        <name>substrate</name>
    </ligand>
</feature>
<feature type="binding site" evidence="6">
    <location>
        <position position="82"/>
    </location>
    <ligand>
        <name>FMN</name>
        <dbReference type="ChEBI" id="CHEBI:58210"/>
    </ligand>
</feature>
<name>A0ABU4RMH5_9HYPH</name>
<sequence length="213" mass="24348">MHEPHPNGTPEPLTKDDFTAASEPFRLFEEWLKEAVTSEINDPNAMALATTGADLMPNVRMVLLKGVDAEGFVFYTNSESAKGEELAANPQAALVLHWKSLRRQVRVRGKVSMVTPEEADAYFLSRPRQSRLGAWASRQSRALDSRALFEAAYEDVNTQYPGEAIPRPQHWNGYRVTPVAIEFWHDRPFRMHDRIVFTRPSPEDPWLKTRLYP</sequence>
<dbReference type="Proteomes" id="UP001274321">
    <property type="component" value="Unassembled WGS sequence"/>
</dbReference>
<dbReference type="Gene3D" id="2.30.110.10">
    <property type="entry name" value="Electron Transport, Fmn-binding Protein, Chain A"/>
    <property type="match status" value="1"/>
</dbReference>
<dbReference type="InterPro" id="IPR019740">
    <property type="entry name" value="Pyridox_Oxase_CS"/>
</dbReference>
<dbReference type="PANTHER" id="PTHR10851:SF0">
    <property type="entry name" value="PYRIDOXINE-5'-PHOSPHATE OXIDASE"/>
    <property type="match status" value="1"/>
</dbReference>
<evidence type="ECO:0000259" key="7">
    <source>
        <dbReference type="Pfam" id="PF01243"/>
    </source>
</evidence>
<feature type="binding site" evidence="6">
    <location>
        <position position="184"/>
    </location>
    <ligand>
        <name>FMN</name>
        <dbReference type="ChEBI" id="CHEBI:58210"/>
    </ligand>
</feature>
<comment type="similarity">
    <text evidence="1 6">Belongs to the pyridoxamine 5'-phosphate oxidase family.</text>
</comment>
<keyword evidence="3 6" id="KW-0288">FMN</keyword>
<reference evidence="9 10" key="1">
    <citation type="submission" date="2023-11" db="EMBL/GenBank/DDBJ databases">
        <authorList>
            <person name="Bao R."/>
        </authorList>
    </citation>
    <scope>NUCLEOTIDE SEQUENCE [LARGE SCALE GENOMIC DNA]</scope>
    <source>
        <strain evidence="9 10">PJ23</strain>
    </source>
</reference>
<evidence type="ECO:0000313" key="10">
    <source>
        <dbReference type="Proteomes" id="UP001274321"/>
    </source>
</evidence>
<feature type="binding site" evidence="6">
    <location>
        <begin position="190"/>
        <end position="192"/>
    </location>
    <ligand>
        <name>substrate</name>
    </ligand>
</feature>
<dbReference type="EC" id="1.4.3.5" evidence="6"/>
<dbReference type="RefSeq" id="WP_319844161.1">
    <property type="nucleotide sequence ID" value="NZ_JAXAFJ010000004.1"/>
</dbReference>
<feature type="binding site" evidence="6">
    <location>
        <position position="65"/>
    </location>
    <ligand>
        <name>substrate</name>
    </ligand>
</feature>
<dbReference type="PIRSF" id="PIRSF000190">
    <property type="entry name" value="Pyd_amn-ph_oxd"/>
    <property type="match status" value="1"/>
</dbReference>
<comment type="catalytic activity">
    <reaction evidence="6">
        <text>pyridoxamine 5'-phosphate + O2 + H2O = pyridoxal 5'-phosphate + H2O2 + NH4(+)</text>
        <dbReference type="Rhea" id="RHEA:15817"/>
        <dbReference type="ChEBI" id="CHEBI:15377"/>
        <dbReference type="ChEBI" id="CHEBI:15379"/>
        <dbReference type="ChEBI" id="CHEBI:16240"/>
        <dbReference type="ChEBI" id="CHEBI:28938"/>
        <dbReference type="ChEBI" id="CHEBI:58451"/>
        <dbReference type="ChEBI" id="CHEBI:597326"/>
        <dbReference type="EC" id="1.4.3.5"/>
    </reaction>
</comment>
<dbReference type="NCBIfam" id="NF004231">
    <property type="entry name" value="PRK05679.1"/>
    <property type="match status" value="1"/>
</dbReference>
<feature type="binding site" evidence="6">
    <location>
        <begin position="75"/>
        <end position="76"/>
    </location>
    <ligand>
        <name>FMN</name>
        <dbReference type="ChEBI" id="CHEBI:58210"/>
    </ligand>
</feature>
<keyword evidence="2 6" id="KW-0285">Flavoprotein</keyword>
<organism evidence="9 10">
    <name type="scientific">Terrihabitans rhizophilus</name>
    <dbReference type="NCBI Taxonomy" id="3092662"/>
    <lineage>
        <taxon>Bacteria</taxon>
        <taxon>Pseudomonadati</taxon>
        <taxon>Pseudomonadota</taxon>
        <taxon>Alphaproteobacteria</taxon>
        <taxon>Hyphomicrobiales</taxon>
        <taxon>Terrihabitans</taxon>
    </lineage>
</organism>
<dbReference type="PANTHER" id="PTHR10851">
    <property type="entry name" value="PYRIDOXINE-5-PHOSPHATE OXIDASE"/>
    <property type="match status" value="1"/>
</dbReference>
<comment type="caution">
    <text evidence="9">The sequence shown here is derived from an EMBL/GenBank/DDBJ whole genome shotgun (WGS) entry which is preliminary data.</text>
</comment>
<dbReference type="Pfam" id="PF10590">
    <property type="entry name" value="PNP_phzG_C"/>
    <property type="match status" value="1"/>
</dbReference>
<proteinExistence type="inferred from homology"/>
<comment type="subunit">
    <text evidence="6">Homodimer.</text>
</comment>
<feature type="binding site" evidence="6">
    <location>
        <begin position="139"/>
        <end position="140"/>
    </location>
    <ligand>
        <name>FMN</name>
        <dbReference type="ChEBI" id="CHEBI:58210"/>
    </ligand>
</feature>
<comment type="catalytic activity">
    <reaction evidence="6">
        <text>pyridoxine 5'-phosphate + O2 = pyridoxal 5'-phosphate + H2O2</text>
        <dbReference type="Rhea" id="RHEA:15149"/>
        <dbReference type="ChEBI" id="CHEBI:15379"/>
        <dbReference type="ChEBI" id="CHEBI:16240"/>
        <dbReference type="ChEBI" id="CHEBI:58589"/>
        <dbReference type="ChEBI" id="CHEBI:597326"/>
        <dbReference type="EC" id="1.4.3.5"/>
    </reaction>
</comment>
<evidence type="ECO:0000256" key="2">
    <source>
        <dbReference type="ARBA" id="ARBA00022630"/>
    </source>
</evidence>
<dbReference type="Pfam" id="PF01243">
    <property type="entry name" value="PNPOx_N"/>
    <property type="match status" value="1"/>
</dbReference>
<dbReference type="EMBL" id="JAXAFJ010000004">
    <property type="protein sequence ID" value="MDX6806031.1"/>
    <property type="molecule type" value="Genomic_DNA"/>
</dbReference>